<dbReference type="Pfam" id="PF01593">
    <property type="entry name" value="Amino_oxidase"/>
    <property type="match status" value="2"/>
</dbReference>
<protein>
    <recommendedName>
        <fullName evidence="4">Tryptophan 2-monooxygenase</fullName>
        <ecNumber evidence="3">1.13.12.3</ecNumber>
    </recommendedName>
</protein>
<dbReference type="SUPFAM" id="SSF51905">
    <property type="entry name" value="FAD/NAD(P)-binding domain"/>
    <property type="match status" value="1"/>
</dbReference>
<dbReference type="InterPro" id="IPR050281">
    <property type="entry name" value="Flavin_monoamine_oxidase"/>
</dbReference>
<evidence type="ECO:0000313" key="8">
    <source>
        <dbReference type="EMBL" id="MXP65667.1"/>
    </source>
</evidence>
<reference evidence="8 9" key="1">
    <citation type="submission" date="2019-03" db="EMBL/GenBank/DDBJ databases">
        <title>Roseomonas sp. a novel Roseomonas species isolated from Sea whip Gorgonian.</title>
        <authorList>
            <person name="Li F."/>
            <person name="Pan X."/>
            <person name="Huang S."/>
            <person name="Li Z."/>
            <person name="Meng B."/>
        </authorList>
    </citation>
    <scope>NUCLEOTIDE SEQUENCE [LARGE SCALE GENOMIC DNA]</scope>
    <source>
        <strain evidence="8 9">M0104</strain>
    </source>
</reference>
<proteinExistence type="inferred from homology"/>
<evidence type="ECO:0000256" key="2">
    <source>
        <dbReference type="ARBA" id="ARBA00005833"/>
    </source>
</evidence>
<organism evidence="8 9">
    <name type="scientific">Teichococcus coralli</name>
    <dbReference type="NCBI Taxonomy" id="2545983"/>
    <lineage>
        <taxon>Bacteria</taxon>
        <taxon>Pseudomonadati</taxon>
        <taxon>Pseudomonadota</taxon>
        <taxon>Alphaproteobacteria</taxon>
        <taxon>Acetobacterales</taxon>
        <taxon>Roseomonadaceae</taxon>
        <taxon>Roseomonas</taxon>
    </lineage>
</organism>
<name>A0A845BK59_9PROT</name>
<dbReference type="GO" id="GO:0050361">
    <property type="term" value="F:tryptophan 2-monooxygenase activity"/>
    <property type="evidence" value="ECO:0007669"/>
    <property type="project" value="UniProtKB-EC"/>
</dbReference>
<dbReference type="SUPFAM" id="SSF54373">
    <property type="entry name" value="FAD-linked reductases, C-terminal domain"/>
    <property type="match status" value="1"/>
</dbReference>
<comment type="similarity">
    <text evidence="2">Belongs to the tryptophan 2-monooxygenase family.</text>
</comment>
<dbReference type="AlphaFoldDB" id="A0A845BK59"/>
<keyword evidence="9" id="KW-1185">Reference proteome</keyword>
<comment type="catalytic activity">
    <reaction evidence="6">
        <text>L-tryptophan + O2 = indole-3-acetamide + CO2 + H2O</text>
        <dbReference type="Rhea" id="RHEA:16165"/>
        <dbReference type="ChEBI" id="CHEBI:15377"/>
        <dbReference type="ChEBI" id="CHEBI:15379"/>
        <dbReference type="ChEBI" id="CHEBI:16031"/>
        <dbReference type="ChEBI" id="CHEBI:16526"/>
        <dbReference type="ChEBI" id="CHEBI:57912"/>
        <dbReference type="EC" id="1.13.12.3"/>
    </reaction>
</comment>
<sequence length="420" mass="43453">MSSPDILVVGAGAAGIAAARAVLRAGRTVQVLEARERPGGRAWTDSTTLGAPFDLGATWLHQAGENPLTPLAAGLEPFDHDAVRRHVCFLDGRLATEAEMADYDTAYAAFHPRLQAALATAPRDASAADDAPRGGFWDATVAHWEGPVIAAAPLAAMDLRDFMATQLGGPNLLLPGGIGGLLAGLAAGLPIACGAVVERLRWGEAEGVVAEGGFGRVAARAAIVTLPTAVLAAGGVRFDPALPPATEQAFHDLPLGLLTKLGLRAAGDDRLNLGPFTGLERRVSREDETAMTFIAWPFGRDHLMGFLGGEAAWALEREGEAALTDFAFAELRRAYGGRADRALRRAGALASRWGGDPFARGAYSHARPGRAGARLDLAAPLAGGRLCFAGEACHPRFAGTVGGAWVTGEAAARAALATQS</sequence>
<gene>
    <name evidence="8" type="ORF">E0493_20155</name>
</gene>
<evidence type="ECO:0000259" key="7">
    <source>
        <dbReference type="Pfam" id="PF01593"/>
    </source>
</evidence>
<evidence type="ECO:0000256" key="4">
    <source>
        <dbReference type="ARBA" id="ARBA00017871"/>
    </source>
</evidence>
<dbReference type="PANTHER" id="PTHR10742:SF410">
    <property type="entry name" value="LYSINE-SPECIFIC HISTONE DEMETHYLASE 2"/>
    <property type="match status" value="1"/>
</dbReference>
<dbReference type="RefSeq" id="WP_160939075.1">
    <property type="nucleotide sequence ID" value="NZ_SNVJ01000025.1"/>
</dbReference>
<dbReference type="PRINTS" id="PR00420">
    <property type="entry name" value="RNGMNOXGNASE"/>
</dbReference>
<dbReference type="EMBL" id="SNVJ01000025">
    <property type="protein sequence ID" value="MXP65667.1"/>
    <property type="molecule type" value="Genomic_DNA"/>
</dbReference>
<dbReference type="PANTHER" id="PTHR10742">
    <property type="entry name" value="FLAVIN MONOAMINE OXIDASE"/>
    <property type="match status" value="1"/>
</dbReference>
<dbReference type="InterPro" id="IPR036188">
    <property type="entry name" value="FAD/NAD-bd_sf"/>
</dbReference>
<comment type="caution">
    <text evidence="8">The sequence shown here is derived from an EMBL/GenBank/DDBJ whole genome shotgun (WGS) entry which is preliminary data.</text>
</comment>
<accession>A0A845BK59</accession>
<dbReference type="OrthoDB" id="9790035at2"/>
<dbReference type="InterPro" id="IPR002937">
    <property type="entry name" value="Amino_oxidase"/>
</dbReference>
<dbReference type="Proteomes" id="UP000460715">
    <property type="component" value="Unassembled WGS sequence"/>
</dbReference>
<dbReference type="Gene3D" id="3.50.50.60">
    <property type="entry name" value="FAD/NAD(P)-binding domain"/>
    <property type="match status" value="1"/>
</dbReference>
<keyword evidence="5" id="KW-0073">Auxin biosynthesis</keyword>
<comment type="pathway">
    <text evidence="1">Plant hormone metabolism; auxin biosynthesis.</text>
</comment>
<evidence type="ECO:0000256" key="6">
    <source>
        <dbReference type="ARBA" id="ARBA00047321"/>
    </source>
</evidence>
<dbReference type="EC" id="1.13.12.3" evidence="3"/>
<evidence type="ECO:0000313" key="9">
    <source>
        <dbReference type="Proteomes" id="UP000460715"/>
    </source>
</evidence>
<evidence type="ECO:0000256" key="1">
    <source>
        <dbReference type="ARBA" id="ARBA00004814"/>
    </source>
</evidence>
<evidence type="ECO:0000256" key="5">
    <source>
        <dbReference type="ARBA" id="ARBA00023070"/>
    </source>
</evidence>
<dbReference type="GO" id="GO:0009851">
    <property type="term" value="P:auxin biosynthetic process"/>
    <property type="evidence" value="ECO:0007669"/>
    <property type="project" value="UniProtKB-KW"/>
</dbReference>
<evidence type="ECO:0000256" key="3">
    <source>
        <dbReference type="ARBA" id="ARBA00012535"/>
    </source>
</evidence>
<feature type="domain" description="Amine oxidase" evidence="7">
    <location>
        <begin position="154"/>
        <end position="415"/>
    </location>
</feature>
<feature type="domain" description="Amine oxidase" evidence="7">
    <location>
        <begin position="14"/>
        <end position="89"/>
    </location>
</feature>